<dbReference type="InParanoid" id="A0A6N7EZ94"/>
<evidence type="ECO:0000313" key="3">
    <source>
        <dbReference type="EMBL" id="MPV86689.1"/>
    </source>
</evidence>
<dbReference type="RefSeq" id="WP_152810683.1">
    <property type="nucleotide sequence ID" value="NZ_WHNW01000010.1"/>
</dbReference>
<dbReference type="EMBL" id="WHNW01000010">
    <property type="protein sequence ID" value="MPV86689.1"/>
    <property type="molecule type" value="Genomic_DNA"/>
</dbReference>
<dbReference type="InterPro" id="IPR036065">
    <property type="entry name" value="BolA-like_sf"/>
</dbReference>
<protein>
    <submittedName>
        <fullName evidence="3">BolA/IbaG family iron-sulfur metabolism protein</fullName>
    </submittedName>
</protein>
<dbReference type="SUPFAM" id="SSF82657">
    <property type="entry name" value="BolA-like"/>
    <property type="match status" value="1"/>
</dbReference>
<dbReference type="PIRSF" id="PIRSF003113">
    <property type="entry name" value="BolA"/>
    <property type="match status" value="1"/>
</dbReference>
<keyword evidence="4" id="KW-1185">Reference proteome</keyword>
<sequence>MKTQEIKSVIETSLSTDFVAVESADEVHFYVTVVSTVFEGVPMIKQHKMIKSLFSEAIENESIHAMSLKTYTPEKWRDLSS</sequence>
<reference evidence="3 4" key="1">
    <citation type="submission" date="2019-10" db="EMBL/GenBank/DDBJ databases">
        <title>Cardiobacteriales fam. a chemoheterotrophic member of the order Cardiobacteriales, and proposal of Cardiobacteriales fam. nov.</title>
        <authorList>
            <person name="Wang C."/>
        </authorList>
    </citation>
    <scope>NUCLEOTIDE SEQUENCE [LARGE SCALE GENOMIC DNA]</scope>
    <source>
        <strain evidence="3 4">ML27</strain>
    </source>
</reference>
<evidence type="ECO:0000256" key="1">
    <source>
        <dbReference type="ARBA" id="ARBA00005578"/>
    </source>
</evidence>
<organism evidence="3 4">
    <name type="scientific">Ostreibacterium oceani</name>
    <dbReference type="NCBI Taxonomy" id="2654998"/>
    <lineage>
        <taxon>Bacteria</taxon>
        <taxon>Pseudomonadati</taxon>
        <taxon>Pseudomonadota</taxon>
        <taxon>Gammaproteobacteria</taxon>
        <taxon>Cardiobacteriales</taxon>
        <taxon>Ostreibacteriaceae</taxon>
        <taxon>Ostreibacterium</taxon>
    </lineage>
</organism>
<dbReference type="PANTHER" id="PTHR46229">
    <property type="entry name" value="BOLA TRANSCRIPTION REGULATOR"/>
    <property type="match status" value="1"/>
</dbReference>
<dbReference type="Pfam" id="PF01722">
    <property type="entry name" value="BolA"/>
    <property type="match status" value="1"/>
</dbReference>
<dbReference type="InterPro" id="IPR002634">
    <property type="entry name" value="BolA"/>
</dbReference>
<evidence type="ECO:0000313" key="4">
    <source>
        <dbReference type="Proteomes" id="UP000471298"/>
    </source>
</evidence>
<name>A0A6N7EZ94_9GAMM</name>
<dbReference type="InterPro" id="IPR050961">
    <property type="entry name" value="BolA/IbaG_stress_morph_reg"/>
</dbReference>
<dbReference type="Proteomes" id="UP000471298">
    <property type="component" value="Unassembled WGS sequence"/>
</dbReference>
<dbReference type="Gene3D" id="3.30.300.90">
    <property type="entry name" value="BolA-like"/>
    <property type="match status" value="1"/>
</dbReference>
<dbReference type="PANTHER" id="PTHR46229:SF2">
    <property type="entry name" value="BOLA-LIKE PROTEIN 1"/>
    <property type="match status" value="1"/>
</dbReference>
<evidence type="ECO:0000256" key="2">
    <source>
        <dbReference type="RuleBase" id="RU003860"/>
    </source>
</evidence>
<dbReference type="AlphaFoldDB" id="A0A6N7EZ94"/>
<proteinExistence type="inferred from homology"/>
<dbReference type="FunCoup" id="A0A6N7EZ94">
    <property type="interactions" value="31"/>
</dbReference>
<accession>A0A6N7EZ94</accession>
<comment type="caution">
    <text evidence="3">The sequence shown here is derived from an EMBL/GenBank/DDBJ whole genome shotgun (WGS) entry which is preliminary data.</text>
</comment>
<gene>
    <name evidence="3" type="ORF">GCU85_08125</name>
</gene>
<comment type="similarity">
    <text evidence="1 2">Belongs to the BolA/IbaG family.</text>
</comment>